<dbReference type="PROSITE" id="PS50275">
    <property type="entry name" value="SAC"/>
    <property type="match status" value="1"/>
</dbReference>
<dbReference type="InterPro" id="IPR036691">
    <property type="entry name" value="Endo/exonu/phosph_ase_sf"/>
</dbReference>
<dbReference type="HOGENOM" id="CLU_003016_2_1_1"/>
<dbReference type="GO" id="GO:0004439">
    <property type="term" value="F:phosphatidylinositol-4,5-bisphosphate 5-phosphatase activity"/>
    <property type="evidence" value="ECO:0007669"/>
    <property type="project" value="UniProtKB-EC"/>
</dbReference>
<name>Q6BW94_DEBHA</name>
<dbReference type="FunCoup" id="Q6BW94">
    <property type="interactions" value="38"/>
</dbReference>
<dbReference type="PANTHER" id="PTHR11200:SF269">
    <property type="entry name" value="PHOSPHATIDYLINOSITOL 4,5-BISPHOSPHATE 5-PHOSPHATASE INP51"/>
    <property type="match status" value="1"/>
</dbReference>
<dbReference type="PANTHER" id="PTHR11200">
    <property type="entry name" value="INOSITOL 5-PHOSPHATASE"/>
    <property type="match status" value="1"/>
</dbReference>
<proteinExistence type="inferred from homology"/>
<evidence type="ECO:0000256" key="5">
    <source>
        <dbReference type="ARBA" id="ARBA00022448"/>
    </source>
</evidence>
<dbReference type="InterPro" id="IPR046985">
    <property type="entry name" value="IP5"/>
</dbReference>
<keyword evidence="6" id="KW-0963">Cytoplasm</keyword>
<dbReference type="GO" id="GO:0005737">
    <property type="term" value="C:cytoplasm"/>
    <property type="evidence" value="ECO:0007669"/>
    <property type="project" value="UniProtKB-SubCell"/>
</dbReference>
<dbReference type="Pfam" id="PF22669">
    <property type="entry name" value="Exo_endo_phos2"/>
    <property type="match status" value="1"/>
</dbReference>
<dbReference type="AlphaFoldDB" id="Q6BW94"/>
<comment type="similarity">
    <text evidence="3">In the central section; belongs to the inositol 1,4,5-trisphosphate 5-phosphatase family.</text>
</comment>
<keyword evidence="11" id="KW-1185">Reference proteome</keyword>
<evidence type="ECO:0000256" key="4">
    <source>
        <dbReference type="ARBA" id="ARBA00013044"/>
    </source>
</evidence>
<keyword evidence="8" id="KW-0653">Protein transport</keyword>
<dbReference type="GO" id="GO:0016020">
    <property type="term" value="C:membrane"/>
    <property type="evidence" value="ECO:0007669"/>
    <property type="project" value="EnsemblFungi"/>
</dbReference>
<dbReference type="OrthoDB" id="405996at2759"/>
<dbReference type="RefSeq" id="XP_457525.2">
    <property type="nucleotide sequence ID" value="XM_457525.1"/>
</dbReference>
<comment type="subcellular location">
    <subcellularLocation>
        <location evidence="1">Cytoplasm</location>
    </subcellularLocation>
</comment>
<evidence type="ECO:0000256" key="3">
    <source>
        <dbReference type="ARBA" id="ARBA00009678"/>
    </source>
</evidence>
<evidence type="ECO:0000256" key="6">
    <source>
        <dbReference type="ARBA" id="ARBA00022490"/>
    </source>
</evidence>
<feature type="domain" description="SAC" evidence="9">
    <location>
        <begin position="184"/>
        <end position="548"/>
    </location>
</feature>
<dbReference type="GO" id="GO:0015031">
    <property type="term" value="P:protein transport"/>
    <property type="evidence" value="ECO:0007669"/>
    <property type="project" value="UniProtKB-KW"/>
</dbReference>
<dbReference type="FunFam" id="3.60.10.10:FF:000029">
    <property type="entry name" value="Inositol polyphosphate 5-phosphatase"/>
    <property type="match status" value="1"/>
</dbReference>
<evidence type="ECO:0000256" key="1">
    <source>
        <dbReference type="ARBA" id="ARBA00004496"/>
    </source>
</evidence>
<organism evidence="10 11">
    <name type="scientific">Debaryomyces hansenii (strain ATCC 36239 / CBS 767 / BCRC 21394 / JCM 1990 / NBRC 0083 / IGC 2968)</name>
    <name type="common">Yeast</name>
    <name type="synonym">Torulaspora hansenii</name>
    <dbReference type="NCBI Taxonomy" id="284592"/>
    <lineage>
        <taxon>Eukaryota</taxon>
        <taxon>Fungi</taxon>
        <taxon>Dikarya</taxon>
        <taxon>Ascomycota</taxon>
        <taxon>Saccharomycotina</taxon>
        <taxon>Pichiomycetes</taxon>
        <taxon>Debaryomycetaceae</taxon>
        <taxon>Debaryomyces</taxon>
    </lineage>
</organism>
<dbReference type="InterPro" id="IPR002013">
    <property type="entry name" value="SAC_dom"/>
</dbReference>
<evidence type="ECO:0000259" key="9">
    <source>
        <dbReference type="PROSITE" id="PS50275"/>
    </source>
</evidence>
<dbReference type="eggNOG" id="KOG0566">
    <property type="taxonomic scope" value="Eukaryota"/>
</dbReference>
<dbReference type="InParanoid" id="Q6BW94"/>
<evidence type="ECO:0000256" key="7">
    <source>
        <dbReference type="ARBA" id="ARBA00022801"/>
    </source>
</evidence>
<evidence type="ECO:0000313" key="10">
    <source>
        <dbReference type="EMBL" id="CAG85534.2"/>
    </source>
</evidence>
<evidence type="ECO:0000313" key="11">
    <source>
        <dbReference type="Proteomes" id="UP000000599"/>
    </source>
</evidence>
<dbReference type="InterPro" id="IPR000300">
    <property type="entry name" value="IPPc"/>
</dbReference>
<dbReference type="GeneID" id="2913484"/>
<dbReference type="KEGG" id="dha:DEHA2B13332g"/>
<dbReference type="GO" id="GO:0043813">
    <property type="term" value="F:phosphatidylinositol-3,5-bisphosphate 5-phosphatase activity"/>
    <property type="evidence" value="ECO:0007669"/>
    <property type="project" value="TreeGrafter"/>
</dbReference>
<dbReference type="EMBL" id="CR382134">
    <property type="protein sequence ID" value="CAG85534.2"/>
    <property type="molecule type" value="Genomic_DNA"/>
</dbReference>
<dbReference type="Proteomes" id="UP000000599">
    <property type="component" value="Chromosome B"/>
</dbReference>
<dbReference type="GO" id="GO:0046856">
    <property type="term" value="P:phosphatidylinositol dephosphorylation"/>
    <property type="evidence" value="ECO:0007669"/>
    <property type="project" value="EnsemblFungi"/>
</dbReference>
<evidence type="ECO:0000256" key="2">
    <source>
        <dbReference type="ARBA" id="ARBA00008943"/>
    </source>
</evidence>
<dbReference type="STRING" id="284592.Q6BW94"/>
<protein>
    <recommendedName>
        <fullName evidence="4">phosphoinositide 5-phosphatase</fullName>
        <ecNumber evidence="4">3.1.3.36</ecNumber>
    </recommendedName>
</protein>
<reference evidence="10 11" key="1">
    <citation type="journal article" date="2004" name="Nature">
        <title>Genome evolution in yeasts.</title>
        <authorList>
            <consortium name="Genolevures"/>
            <person name="Dujon B."/>
            <person name="Sherman D."/>
            <person name="Fischer G."/>
            <person name="Durrens P."/>
            <person name="Casaregola S."/>
            <person name="Lafontaine I."/>
            <person name="de Montigny J."/>
            <person name="Marck C."/>
            <person name="Neuveglise C."/>
            <person name="Talla E."/>
            <person name="Goffard N."/>
            <person name="Frangeul L."/>
            <person name="Aigle M."/>
            <person name="Anthouard V."/>
            <person name="Babour A."/>
            <person name="Barbe V."/>
            <person name="Barnay S."/>
            <person name="Blanchin S."/>
            <person name="Beckerich J.M."/>
            <person name="Beyne E."/>
            <person name="Bleykasten C."/>
            <person name="Boisrame A."/>
            <person name="Boyer J."/>
            <person name="Cattolico L."/>
            <person name="Confanioleri F."/>
            <person name="de Daruvar A."/>
            <person name="Despons L."/>
            <person name="Fabre E."/>
            <person name="Fairhead C."/>
            <person name="Ferry-Dumazet H."/>
            <person name="Groppi A."/>
            <person name="Hantraye F."/>
            <person name="Hennequin C."/>
            <person name="Jauniaux N."/>
            <person name="Joyet P."/>
            <person name="Kachouri R."/>
            <person name="Kerrest A."/>
            <person name="Koszul R."/>
            <person name="Lemaire M."/>
            <person name="Lesur I."/>
            <person name="Ma L."/>
            <person name="Muller H."/>
            <person name="Nicaud J.M."/>
            <person name="Nikolski M."/>
            <person name="Oztas S."/>
            <person name="Ozier-Kalogeropoulos O."/>
            <person name="Pellenz S."/>
            <person name="Potier S."/>
            <person name="Richard G.F."/>
            <person name="Straub M.L."/>
            <person name="Suleau A."/>
            <person name="Swennene D."/>
            <person name="Tekaia F."/>
            <person name="Wesolowski-Louvel M."/>
            <person name="Westhof E."/>
            <person name="Wirth B."/>
            <person name="Zeniou-Meyer M."/>
            <person name="Zivanovic I."/>
            <person name="Bolotin-Fukuhara M."/>
            <person name="Thierry A."/>
            <person name="Bouchier C."/>
            <person name="Caudron B."/>
            <person name="Scarpelli C."/>
            <person name="Gaillardin C."/>
            <person name="Weissenbach J."/>
            <person name="Wincker P."/>
            <person name="Souciet J.L."/>
        </authorList>
    </citation>
    <scope>NUCLEOTIDE SEQUENCE [LARGE SCALE GENOMIC DNA]</scope>
    <source>
        <strain evidence="11">ATCC 36239 / CBS 767 / BCRC 21394 / JCM 1990 / NBRC 0083 / IGC 2968</strain>
    </source>
</reference>
<dbReference type="Gene3D" id="3.60.10.10">
    <property type="entry name" value="Endonuclease/exonuclease/phosphatase"/>
    <property type="match status" value="1"/>
</dbReference>
<dbReference type="EC" id="3.1.3.36" evidence="4"/>
<evidence type="ECO:0000256" key="8">
    <source>
        <dbReference type="ARBA" id="ARBA00022927"/>
    </source>
</evidence>
<dbReference type="VEuPathDB" id="FungiDB:DEHA2B13332g"/>
<dbReference type="SUPFAM" id="SSF56219">
    <property type="entry name" value="DNase I-like"/>
    <property type="match status" value="1"/>
</dbReference>
<keyword evidence="5" id="KW-0813">Transport</keyword>
<gene>
    <name evidence="10" type="ordered locus">DEHA2B13332g</name>
</gene>
<sequence>MRLYLNERPRTLIIVSNNYALIIRHPFPTYKNSNHHHIHHHHIHLHHHHGSTSGKGVDSKGRLSSNKVIVEFVRKDMLKLGNYKDITPNKSKSNRQLLGFLGLLNVNNNIHLGFITGQTKIASPMIGEDIQRITGVDFYCLNNDEYDYLINRSVINEEDIQNLHSQSPQYDPEKVSSGYPAASVRKLLESGAFYYSKDFDITSNVQERGFRDINDPTFTLMADSPYFKRFMWNSYMISEFIEFRNRLSPPDRLQFDLTGFLTTITRGFAQTVNTCITPNEEALLTIISKQSCMKNGPLFGDWGVDDKGDVSNFVETEMIIYTKKICFSYVLVRGNVPTFWELENPNKKSLLSSKKNKKISTPRSFEASQHAFVRHFDKLVNQFSEVHIVNLLSSDGYKGELNHNYKEHIDYFNRNIKNNSSSANGKMSLNYKLPCTDLPINIATIKKYGYTPSNPRNISDILVDSIIDYGALFYDKSKKNFTGRQLGVFRINSFDSLKKANFISKIISQEVIELAFRDTGIAVDPDIFIKHAKLWSENDEYLSKITSSYISNSSKLQASSRASTKSSVKSHLSKKYLSSVVSTKPSEMAMLKLLGHLQDQVDIKLHNPIHDYVTRELNKRAKEFSSYEDISIYASTFNVNGLCYEGDISEWLFPKKENITTNYDVVFIGFQEVTELTAGKMVTTDSSNRNFWERKIKSALEECNPNHNKYVSLWCGQIGSIAIFLFINQNKIENVSNVEGSFKKTGFGGMGANKGAVAVSFNYANSEICLVASHLAAGLSNTDERHQNYKSIAKGIKFSKNRRIRDHDAVIWLGDFNYRVGLTNEQVRPLIEKKEFSKLFEYDQLNKQMASGESFPFFDEMEITFPPTYKFDNGTKNYDTSEKQRIPAWTDRILSLSRNKIIKQLSYDSSPDLIFSDHRPVHATFTMSVNVIDETIKKNLSHDLYENYRKSIGDINESLITSNNLTLFDAEFDDKVLPAPSSDVMKWWLESGKPAKISIPELNSDNFHDGTVNIINPKLPHNPFMKTDEPEFISKKSLLNLLK</sequence>
<keyword evidence="7" id="KW-0378">Hydrolase</keyword>
<dbReference type="Pfam" id="PF02383">
    <property type="entry name" value="Syja_N"/>
    <property type="match status" value="1"/>
</dbReference>
<comment type="similarity">
    <text evidence="2">Belongs to the synaptojanin family.</text>
</comment>
<accession>Q6BW94</accession>
<dbReference type="SMART" id="SM00128">
    <property type="entry name" value="IPPc"/>
    <property type="match status" value="1"/>
</dbReference>
<dbReference type="OMA" id="KWWIGNG"/>